<sequence length="208" mass="24299">MELSIDLQPESFRINHEGKLILTYLGNAKLIRKSKRQRTYTIKGTPHYMAPEILTGKGYSYIVDFWSLGVSFYGFLCGGMPYGEEVNDPYDIYDFIVTKELTFPNFLQDEQAKICIRQLLSQQPETRLGNSIADLKAHAWFEGFDWDKLYTQQLKPPSIPPQDQMISDTEIKTQIQQGKFIQQEIEEQQSKRKIKQNQILDLDWDESF</sequence>
<dbReference type="InterPro" id="IPR000719">
    <property type="entry name" value="Prot_kinase_dom"/>
</dbReference>
<dbReference type="Pfam" id="PF00069">
    <property type="entry name" value="Pkinase"/>
    <property type="match status" value="1"/>
</dbReference>
<feature type="domain" description="AGC-kinase C-terminal" evidence="7">
    <location>
        <begin position="142"/>
        <end position="208"/>
    </location>
</feature>
<keyword evidence="9" id="KW-1185">Reference proteome</keyword>
<evidence type="ECO:0000256" key="2">
    <source>
        <dbReference type="ARBA" id="ARBA00022679"/>
    </source>
</evidence>
<dbReference type="GO" id="GO:0005524">
    <property type="term" value="F:ATP binding"/>
    <property type="evidence" value="ECO:0007669"/>
    <property type="project" value="UniProtKB-KW"/>
</dbReference>
<keyword evidence="5" id="KW-0067">ATP-binding</keyword>
<dbReference type="PROSITE" id="PS51285">
    <property type="entry name" value="AGC_KINASE_CTER"/>
    <property type="match status" value="1"/>
</dbReference>
<evidence type="ECO:0008006" key="10">
    <source>
        <dbReference type="Google" id="ProtNLM"/>
    </source>
</evidence>
<proteinExistence type="predicted"/>
<evidence type="ECO:0000259" key="7">
    <source>
        <dbReference type="PROSITE" id="PS51285"/>
    </source>
</evidence>
<evidence type="ECO:0000256" key="3">
    <source>
        <dbReference type="ARBA" id="ARBA00022741"/>
    </source>
</evidence>
<dbReference type="AlphaFoldDB" id="A0A8S1SIA4"/>
<evidence type="ECO:0000313" key="9">
    <source>
        <dbReference type="Proteomes" id="UP000683925"/>
    </source>
</evidence>
<keyword evidence="2" id="KW-0808">Transferase</keyword>
<reference evidence="8" key="1">
    <citation type="submission" date="2021-01" db="EMBL/GenBank/DDBJ databases">
        <authorList>
            <consortium name="Genoscope - CEA"/>
            <person name="William W."/>
        </authorList>
    </citation>
    <scope>NUCLEOTIDE SEQUENCE</scope>
</reference>
<dbReference type="PANTHER" id="PTHR24353">
    <property type="entry name" value="CYCLIC NUCLEOTIDE-DEPENDENT PROTEIN KINASE"/>
    <property type="match status" value="1"/>
</dbReference>
<comment type="caution">
    <text evidence="8">The sequence shown here is derived from an EMBL/GenBank/DDBJ whole genome shotgun (WGS) entry which is preliminary data.</text>
</comment>
<organism evidence="8 9">
    <name type="scientific">Paramecium octaurelia</name>
    <dbReference type="NCBI Taxonomy" id="43137"/>
    <lineage>
        <taxon>Eukaryota</taxon>
        <taxon>Sar</taxon>
        <taxon>Alveolata</taxon>
        <taxon>Ciliophora</taxon>
        <taxon>Intramacronucleata</taxon>
        <taxon>Oligohymenophorea</taxon>
        <taxon>Peniculida</taxon>
        <taxon>Parameciidae</taxon>
        <taxon>Paramecium</taxon>
    </lineage>
</organism>
<keyword evidence="1" id="KW-0723">Serine/threonine-protein kinase</keyword>
<accession>A0A8S1SIA4</accession>
<protein>
    <recommendedName>
        <fullName evidence="10">Protein kinase-like domain</fullName>
    </recommendedName>
</protein>
<feature type="domain" description="Protein kinase" evidence="6">
    <location>
        <begin position="1"/>
        <end position="141"/>
    </location>
</feature>
<evidence type="ECO:0000256" key="1">
    <source>
        <dbReference type="ARBA" id="ARBA00022527"/>
    </source>
</evidence>
<dbReference type="PANTHER" id="PTHR24353:SF37">
    <property type="entry name" value="CAMP-DEPENDENT PROTEIN KINASE CATALYTIC SUBUNIT PRKX"/>
    <property type="match status" value="1"/>
</dbReference>
<dbReference type="GO" id="GO:0004691">
    <property type="term" value="F:cAMP-dependent protein kinase activity"/>
    <property type="evidence" value="ECO:0007669"/>
    <property type="project" value="TreeGrafter"/>
</dbReference>
<dbReference type="SMART" id="SM00220">
    <property type="entry name" value="S_TKc"/>
    <property type="match status" value="1"/>
</dbReference>
<name>A0A8S1SIA4_PAROT</name>
<dbReference type="OrthoDB" id="100546at2759"/>
<evidence type="ECO:0000256" key="4">
    <source>
        <dbReference type="ARBA" id="ARBA00022777"/>
    </source>
</evidence>
<keyword evidence="3" id="KW-0547">Nucleotide-binding</keyword>
<evidence type="ECO:0000259" key="6">
    <source>
        <dbReference type="PROSITE" id="PS50011"/>
    </source>
</evidence>
<dbReference type="Proteomes" id="UP000683925">
    <property type="component" value="Unassembled WGS sequence"/>
</dbReference>
<dbReference type="InterPro" id="IPR000961">
    <property type="entry name" value="AGC-kinase_C"/>
</dbReference>
<gene>
    <name evidence="8" type="ORF">POCTA_138.1.T0100249</name>
</gene>
<dbReference type="EMBL" id="CAJJDP010000009">
    <property type="protein sequence ID" value="CAD8139147.1"/>
    <property type="molecule type" value="Genomic_DNA"/>
</dbReference>
<evidence type="ECO:0000256" key="5">
    <source>
        <dbReference type="ARBA" id="ARBA00022840"/>
    </source>
</evidence>
<evidence type="ECO:0000313" key="8">
    <source>
        <dbReference type="EMBL" id="CAD8139147.1"/>
    </source>
</evidence>
<dbReference type="PROSITE" id="PS50011">
    <property type="entry name" value="PROTEIN_KINASE_DOM"/>
    <property type="match status" value="1"/>
</dbReference>
<dbReference type="GO" id="GO:0005952">
    <property type="term" value="C:cAMP-dependent protein kinase complex"/>
    <property type="evidence" value="ECO:0007669"/>
    <property type="project" value="TreeGrafter"/>
</dbReference>
<keyword evidence="4" id="KW-0418">Kinase</keyword>